<evidence type="ECO:0000313" key="2">
    <source>
        <dbReference type="EMBL" id="PIE34040.1"/>
    </source>
</evidence>
<evidence type="ECO:0008006" key="4">
    <source>
        <dbReference type="Google" id="ProtNLM"/>
    </source>
</evidence>
<proteinExistence type="predicted"/>
<keyword evidence="1" id="KW-1133">Transmembrane helix</keyword>
<evidence type="ECO:0000313" key="3">
    <source>
        <dbReference type="Proteomes" id="UP000230821"/>
    </source>
</evidence>
<keyword evidence="1" id="KW-0812">Transmembrane</keyword>
<name>A0A2G6KF68_9BACT</name>
<comment type="caution">
    <text evidence="2">The sequence shown here is derived from an EMBL/GenBank/DDBJ whole genome shotgun (WGS) entry which is preliminary data.</text>
</comment>
<sequence>MLRGFVKGRNERVILSTIFVLFFAIGGILYRHWYVWNRTPEDSPPKTISWQEAAKYYGKYCTVEGTIVLTKNTGKVCFLNFHPNWRRYFTAVIFAEYFTDFPPNPEEYYLHKQVRITGIIKQYNGKPEIILESPAQIEVLERQRVEK</sequence>
<protein>
    <recommendedName>
        <fullName evidence="4">DNA-binding protein</fullName>
    </recommendedName>
</protein>
<organism evidence="2 3">
    <name type="scientific">candidate division KSB3 bacterium</name>
    <dbReference type="NCBI Taxonomy" id="2044937"/>
    <lineage>
        <taxon>Bacteria</taxon>
        <taxon>candidate division KSB3</taxon>
    </lineage>
</organism>
<keyword evidence="1" id="KW-0472">Membrane</keyword>
<evidence type="ECO:0000256" key="1">
    <source>
        <dbReference type="SAM" id="Phobius"/>
    </source>
</evidence>
<feature type="transmembrane region" description="Helical" evidence="1">
    <location>
        <begin position="12"/>
        <end position="33"/>
    </location>
</feature>
<reference evidence="2 3" key="1">
    <citation type="submission" date="2017-10" db="EMBL/GenBank/DDBJ databases">
        <title>Novel microbial diversity and functional potential in the marine mammal oral microbiome.</title>
        <authorList>
            <person name="Dudek N.K."/>
            <person name="Sun C.L."/>
            <person name="Burstein D."/>
            <person name="Kantor R.S."/>
            <person name="Aliaga Goltsman D.S."/>
            <person name="Bik E.M."/>
            <person name="Thomas B.C."/>
            <person name="Banfield J.F."/>
            <person name="Relman D.A."/>
        </authorList>
    </citation>
    <scope>NUCLEOTIDE SEQUENCE [LARGE SCALE GENOMIC DNA]</scope>
    <source>
        <strain evidence="2">DOLJORAL78_47_16</strain>
    </source>
</reference>
<accession>A0A2G6KF68</accession>
<gene>
    <name evidence="2" type="ORF">CSA56_08980</name>
</gene>
<dbReference type="EMBL" id="PDSK01000092">
    <property type="protein sequence ID" value="PIE34040.1"/>
    <property type="molecule type" value="Genomic_DNA"/>
</dbReference>
<dbReference type="Proteomes" id="UP000230821">
    <property type="component" value="Unassembled WGS sequence"/>
</dbReference>
<dbReference type="AlphaFoldDB" id="A0A2G6KF68"/>